<dbReference type="InterPro" id="IPR012900">
    <property type="entry name" value="MFMR"/>
</dbReference>
<protein>
    <submittedName>
        <fullName evidence="4">BZIP transcription factor 16-like isoform X1</fullName>
    </submittedName>
</protein>
<dbReference type="PANTHER" id="PTHR45967:SF2">
    <property type="entry name" value="BZIP TRANSCRIPTION FACTOR 68"/>
    <property type="match status" value="1"/>
</dbReference>
<dbReference type="GeneID" id="104785994"/>
<keyword evidence="3" id="KW-1185">Reference proteome</keyword>
<reference evidence="4" key="2">
    <citation type="submission" date="2025-08" db="UniProtKB">
        <authorList>
            <consortium name="RefSeq"/>
        </authorList>
    </citation>
    <scope>IDENTIFICATION</scope>
    <source>
        <tissue evidence="4">Leaf</tissue>
    </source>
</reference>
<sequence>MASSENLEKSSKEKEPKTPPSSSAALPSSQEPSSAVSAGMATPDWSGFQAYSPMPPPHGYVASSPQPHPYMWGVQHMMPPYGTPPHPYVAMYPPGGMSQDLDKTERMHLRMAVLLMVPEMEVLVHLFYR</sequence>
<dbReference type="InterPro" id="IPR044827">
    <property type="entry name" value="GBF-like"/>
</dbReference>
<evidence type="ECO:0000313" key="3">
    <source>
        <dbReference type="Proteomes" id="UP000694864"/>
    </source>
</evidence>
<feature type="region of interest" description="Disordered" evidence="1">
    <location>
        <begin position="1"/>
        <end position="41"/>
    </location>
</feature>
<evidence type="ECO:0000313" key="4">
    <source>
        <dbReference type="RefSeq" id="XP_019101303.1"/>
    </source>
</evidence>
<organism evidence="3 4">
    <name type="scientific">Camelina sativa</name>
    <name type="common">False flax</name>
    <name type="synonym">Myagrum sativum</name>
    <dbReference type="NCBI Taxonomy" id="90675"/>
    <lineage>
        <taxon>Eukaryota</taxon>
        <taxon>Viridiplantae</taxon>
        <taxon>Streptophyta</taxon>
        <taxon>Embryophyta</taxon>
        <taxon>Tracheophyta</taxon>
        <taxon>Spermatophyta</taxon>
        <taxon>Magnoliopsida</taxon>
        <taxon>eudicotyledons</taxon>
        <taxon>Gunneridae</taxon>
        <taxon>Pentapetalae</taxon>
        <taxon>rosids</taxon>
        <taxon>malvids</taxon>
        <taxon>Brassicales</taxon>
        <taxon>Brassicaceae</taxon>
        <taxon>Camelineae</taxon>
        <taxon>Camelina</taxon>
    </lineage>
</organism>
<gene>
    <name evidence="4" type="primary">LOC104785994</name>
</gene>
<evidence type="ECO:0000259" key="2">
    <source>
        <dbReference type="Pfam" id="PF07777"/>
    </source>
</evidence>
<dbReference type="RefSeq" id="XP_019101303.1">
    <property type="nucleotide sequence ID" value="XM_019245758.1"/>
</dbReference>
<dbReference type="Proteomes" id="UP000694864">
    <property type="component" value="Chromosome 5"/>
</dbReference>
<feature type="compositionally biased region" description="Basic and acidic residues" evidence="1">
    <location>
        <begin position="1"/>
        <end position="17"/>
    </location>
</feature>
<accession>A0ABM1RQL5</accession>
<dbReference type="PANTHER" id="PTHR45967">
    <property type="entry name" value="G-BOX-BINDING FACTOR 3-RELATED"/>
    <property type="match status" value="1"/>
</dbReference>
<dbReference type="Pfam" id="PF07777">
    <property type="entry name" value="MFMR"/>
    <property type="match status" value="1"/>
</dbReference>
<feature type="compositionally biased region" description="Low complexity" evidence="1">
    <location>
        <begin position="20"/>
        <end position="35"/>
    </location>
</feature>
<name>A0ABM1RQL5_CAMSA</name>
<feature type="domain" description="G-box binding protein multifunctional mosaic region" evidence="2">
    <location>
        <begin position="9"/>
        <end position="97"/>
    </location>
</feature>
<reference evidence="3" key="1">
    <citation type="journal article" date="2014" name="Nat. Commun.">
        <title>The emerging biofuel crop Camelina sativa retains a highly undifferentiated hexaploid genome structure.</title>
        <authorList>
            <person name="Kagale S."/>
            <person name="Koh C."/>
            <person name="Nixon J."/>
            <person name="Bollina V."/>
            <person name="Clarke W.E."/>
            <person name="Tuteja R."/>
            <person name="Spillane C."/>
            <person name="Robinson S.J."/>
            <person name="Links M.G."/>
            <person name="Clarke C."/>
            <person name="Higgins E.E."/>
            <person name="Huebert T."/>
            <person name="Sharpe A.G."/>
            <person name="Parkin I.A."/>
        </authorList>
    </citation>
    <scope>NUCLEOTIDE SEQUENCE [LARGE SCALE GENOMIC DNA]</scope>
    <source>
        <strain evidence="3">cv. DH55</strain>
    </source>
</reference>
<evidence type="ECO:0000256" key="1">
    <source>
        <dbReference type="SAM" id="MobiDB-lite"/>
    </source>
</evidence>
<proteinExistence type="predicted"/>